<comment type="subcellular location">
    <subcellularLocation>
        <location evidence="3">Cytoplasm</location>
    </subcellularLocation>
</comment>
<dbReference type="Pfam" id="PF01774">
    <property type="entry name" value="UreD"/>
    <property type="match status" value="1"/>
</dbReference>
<protein>
    <recommendedName>
        <fullName evidence="3">Urease accessory protein UreD</fullName>
    </recommendedName>
</protein>
<dbReference type="HAMAP" id="MF_01384">
    <property type="entry name" value="UreD"/>
    <property type="match status" value="1"/>
</dbReference>
<evidence type="ECO:0000313" key="4">
    <source>
        <dbReference type="EMBL" id="TQR87282.1"/>
    </source>
</evidence>
<evidence type="ECO:0000313" key="5">
    <source>
        <dbReference type="Proteomes" id="UP000315759"/>
    </source>
</evidence>
<dbReference type="GO" id="GO:0005737">
    <property type="term" value="C:cytoplasm"/>
    <property type="evidence" value="ECO:0007669"/>
    <property type="project" value="UniProtKB-SubCell"/>
</dbReference>
<gene>
    <name evidence="3" type="primary">ureD</name>
    <name evidence="4" type="ORF">D8S82_07835</name>
</gene>
<dbReference type="GO" id="GO:0016151">
    <property type="term" value="F:nickel cation binding"/>
    <property type="evidence" value="ECO:0007669"/>
    <property type="project" value="UniProtKB-UniRule"/>
</dbReference>
<evidence type="ECO:0000256" key="3">
    <source>
        <dbReference type="HAMAP-Rule" id="MF_01384"/>
    </source>
</evidence>
<comment type="similarity">
    <text evidence="1 3">Belongs to the UreD family.</text>
</comment>
<comment type="caution">
    <text evidence="4">The sequence shown here is derived from an EMBL/GenBank/DDBJ whole genome shotgun (WGS) entry which is preliminary data.</text>
</comment>
<dbReference type="RefSeq" id="WP_142551524.1">
    <property type="nucleotide sequence ID" value="NZ_VIFX01000007.1"/>
</dbReference>
<evidence type="ECO:0000256" key="2">
    <source>
        <dbReference type="ARBA" id="ARBA00023186"/>
    </source>
</evidence>
<keyword evidence="3" id="KW-0963">Cytoplasm</keyword>
<keyword evidence="3" id="KW-0996">Nickel insertion</keyword>
<dbReference type="PANTHER" id="PTHR33643:SF1">
    <property type="entry name" value="UREASE ACCESSORY PROTEIN D"/>
    <property type="match status" value="1"/>
</dbReference>
<evidence type="ECO:0000256" key="1">
    <source>
        <dbReference type="ARBA" id="ARBA00007177"/>
    </source>
</evidence>
<comment type="subunit">
    <text evidence="3">UreD, UreF and UreG form a complex that acts as a GTP-hydrolysis-dependent molecular chaperone, activating the urease apoprotein by helping to assemble the nickel containing metallocenter of UreC. The UreE protein probably delivers the nickel.</text>
</comment>
<accession>A0A544W4Z8</accession>
<reference evidence="4 5" key="1">
    <citation type="submission" date="2018-10" db="EMBL/GenBank/DDBJ databases">
        <title>Draft genome of Mycobacterium hodleri strain B.</title>
        <authorList>
            <person name="Amande T.J."/>
            <person name="Mcgenity T.J."/>
        </authorList>
    </citation>
    <scope>NUCLEOTIDE SEQUENCE [LARGE SCALE GENOMIC DNA]</scope>
    <source>
        <strain evidence="4 5">B</strain>
    </source>
</reference>
<name>A0A544W4Z8_9MYCO</name>
<dbReference type="AlphaFoldDB" id="A0A544W4Z8"/>
<dbReference type="InterPro" id="IPR002669">
    <property type="entry name" value="UreD"/>
</dbReference>
<keyword evidence="5" id="KW-1185">Reference proteome</keyword>
<dbReference type="EMBL" id="VIFX01000007">
    <property type="protein sequence ID" value="TQR87282.1"/>
    <property type="molecule type" value="Genomic_DNA"/>
</dbReference>
<organism evidence="4 5">
    <name type="scientific">Mycolicibacterium hodleri</name>
    <dbReference type="NCBI Taxonomy" id="49897"/>
    <lineage>
        <taxon>Bacteria</taxon>
        <taxon>Bacillati</taxon>
        <taxon>Actinomycetota</taxon>
        <taxon>Actinomycetes</taxon>
        <taxon>Mycobacteriales</taxon>
        <taxon>Mycobacteriaceae</taxon>
        <taxon>Mycolicibacterium</taxon>
    </lineage>
</organism>
<proteinExistence type="inferred from homology"/>
<comment type="function">
    <text evidence="3">Required for maturation of urease via the functional incorporation of the urease nickel metallocenter.</text>
</comment>
<sequence>MTPALDLVLARVGGRTVLTRRRYRWPLLVGRVFDDERGGVLTVQNSAGTLIPGDVIRQSVEVVDGGVATVQGQGATTISGTATGAEAFEDTRLTVDATGELWYAPAPRIVTPHARYRQEVRVCVAPGGRAVVVDAVVLHPECGNADFGRYASTVEVRGPEHDLLAVDAQSLDAMPTARRAPSAFGTVYVIGLGDVPTWVPSDAVYGASTELPNGAGWAVRIAARDGGALRTALDEVLTTVRRGGLTVAR</sequence>
<dbReference type="PANTHER" id="PTHR33643">
    <property type="entry name" value="UREASE ACCESSORY PROTEIN D"/>
    <property type="match status" value="1"/>
</dbReference>
<dbReference type="Proteomes" id="UP000315759">
    <property type="component" value="Unassembled WGS sequence"/>
</dbReference>
<keyword evidence="2 3" id="KW-0143">Chaperone</keyword>